<sequence length="138" mass="14612">MSTQLDHGGANPNPAQPEPTTLPVGGTEYNKCRVVPAATDITVLALLLSKPQKYQFSKIPSTSSRTPTQSSAPCSTSTLPPTPSLSSPLCRLTSRSSSSISPPLPILSPEPLQKKSRSSPSPLTCWSSNTRRTRTPSP</sequence>
<proteinExistence type="predicted"/>
<dbReference type="EMBL" id="OZ034817">
    <property type="protein sequence ID" value="CAL1382202.1"/>
    <property type="molecule type" value="Genomic_DNA"/>
</dbReference>
<keyword evidence="3" id="KW-1185">Reference proteome</keyword>
<dbReference type="AlphaFoldDB" id="A0AAV2E8Q7"/>
<dbReference type="Proteomes" id="UP001497516">
    <property type="component" value="Chromosome 4"/>
</dbReference>
<evidence type="ECO:0000313" key="3">
    <source>
        <dbReference type="Proteomes" id="UP001497516"/>
    </source>
</evidence>
<accession>A0AAV2E8Q7</accession>
<name>A0AAV2E8Q7_9ROSI</name>
<protein>
    <submittedName>
        <fullName evidence="2">Uncharacterized protein</fullName>
    </submittedName>
</protein>
<evidence type="ECO:0000313" key="2">
    <source>
        <dbReference type="EMBL" id="CAL1382202.1"/>
    </source>
</evidence>
<feature type="compositionally biased region" description="Low complexity" evidence="1">
    <location>
        <begin position="60"/>
        <end position="101"/>
    </location>
</feature>
<gene>
    <name evidence="2" type="ORF">LTRI10_LOCUS23541</name>
</gene>
<evidence type="ECO:0000256" key="1">
    <source>
        <dbReference type="SAM" id="MobiDB-lite"/>
    </source>
</evidence>
<organism evidence="2 3">
    <name type="scientific">Linum trigynum</name>
    <dbReference type="NCBI Taxonomy" id="586398"/>
    <lineage>
        <taxon>Eukaryota</taxon>
        <taxon>Viridiplantae</taxon>
        <taxon>Streptophyta</taxon>
        <taxon>Embryophyta</taxon>
        <taxon>Tracheophyta</taxon>
        <taxon>Spermatophyta</taxon>
        <taxon>Magnoliopsida</taxon>
        <taxon>eudicotyledons</taxon>
        <taxon>Gunneridae</taxon>
        <taxon>Pentapetalae</taxon>
        <taxon>rosids</taxon>
        <taxon>fabids</taxon>
        <taxon>Malpighiales</taxon>
        <taxon>Linaceae</taxon>
        <taxon>Linum</taxon>
    </lineage>
</organism>
<feature type="compositionally biased region" description="Polar residues" evidence="1">
    <location>
        <begin position="118"/>
        <end position="130"/>
    </location>
</feature>
<feature type="region of interest" description="Disordered" evidence="1">
    <location>
        <begin position="1"/>
        <end position="27"/>
    </location>
</feature>
<feature type="region of interest" description="Disordered" evidence="1">
    <location>
        <begin position="56"/>
        <end position="138"/>
    </location>
</feature>
<reference evidence="2 3" key="1">
    <citation type="submission" date="2024-04" db="EMBL/GenBank/DDBJ databases">
        <authorList>
            <person name="Fracassetti M."/>
        </authorList>
    </citation>
    <scope>NUCLEOTIDE SEQUENCE [LARGE SCALE GENOMIC DNA]</scope>
</reference>